<dbReference type="Pfam" id="PF16655">
    <property type="entry name" value="PhoD_N"/>
    <property type="match status" value="1"/>
</dbReference>
<dbReference type="SUPFAM" id="SSF56300">
    <property type="entry name" value="Metallo-dependent phosphatases"/>
    <property type="match status" value="1"/>
</dbReference>
<feature type="domain" description="Phospholipase D N-terminal" evidence="2">
    <location>
        <begin position="52"/>
        <end position="142"/>
    </location>
</feature>
<dbReference type="PROSITE" id="PS51257">
    <property type="entry name" value="PROKAR_LIPOPROTEIN"/>
    <property type="match status" value="1"/>
</dbReference>
<dbReference type="InterPro" id="IPR032093">
    <property type="entry name" value="PhoD_N"/>
</dbReference>
<name>A0A0F9XYX8_9ZZZZ</name>
<dbReference type="InterPro" id="IPR018946">
    <property type="entry name" value="PhoD-like_MPP"/>
</dbReference>
<evidence type="ECO:0000313" key="3">
    <source>
        <dbReference type="EMBL" id="KKN97563.1"/>
    </source>
</evidence>
<dbReference type="InterPro" id="IPR052900">
    <property type="entry name" value="Phospholipid_Metab_Enz"/>
</dbReference>
<evidence type="ECO:0000259" key="2">
    <source>
        <dbReference type="Pfam" id="PF16655"/>
    </source>
</evidence>
<sequence>MNGRMTRRDFLRISALTVGGVVVSTGLQGCFSGSSSDDDSEPPVTSGVAFQHGVASGDPLQERIIIWTRVTPQNSAATSIDITWQVATDAAFTDLLHEGTASTDSSRDFTLKVDVQNLTPGSQYFYRFISSGVTSPAGIMKTLPGSGNQQVRFAVVSCSNFPAGYFHVYAEAAQQADLDAVIHLGDYIYEYGSGEYATEDAEELGRTLPADNASETLTLDDYRKRYALYRADADLQALHAAAPFIAVWDDHEIANDTWREGSINHNEGEGSFEERKLAALQAYFEWLPIRPASLDDEQTIYRSFDFGDLVSLHMLDTRIIGRDEQLNYTNYITQTGFDAVAFEADVSDPARTLLGQEQLNWLQARVANSTSTWQVLGQQVLMGRMNLPAELLTSILDPSSGDLLGSFSELLAIKLRMEAADPTLTAEEIARIELSVPYNLDAWDGYAYEREVVLNLSRMLDKNLVVLAGDTHNAWANDLRTQDGTAIGVEFAVASVTSPGLEEYLALPPTLVEQTEQAIVGLVDDLQYLNASQRGYMLVTFTPAEARADWRFVTTIKDQDYSVDETRTETFITLPGAANRTLVQPG</sequence>
<evidence type="ECO:0008006" key="4">
    <source>
        <dbReference type="Google" id="ProtNLM"/>
    </source>
</evidence>
<organism evidence="3">
    <name type="scientific">marine sediment metagenome</name>
    <dbReference type="NCBI Taxonomy" id="412755"/>
    <lineage>
        <taxon>unclassified sequences</taxon>
        <taxon>metagenomes</taxon>
        <taxon>ecological metagenomes</taxon>
    </lineage>
</organism>
<dbReference type="CDD" id="cd07389">
    <property type="entry name" value="MPP_PhoD"/>
    <property type="match status" value="1"/>
</dbReference>
<dbReference type="PROSITE" id="PS51318">
    <property type="entry name" value="TAT"/>
    <property type="match status" value="1"/>
</dbReference>
<gene>
    <name evidence="3" type="ORF">LCGC14_0156820</name>
</gene>
<dbReference type="AlphaFoldDB" id="A0A0F9XYX8"/>
<dbReference type="InterPro" id="IPR006311">
    <property type="entry name" value="TAT_signal"/>
</dbReference>
<dbReference type="InterPro" id="IPR029052">
    <property type="entry name" value="Metallo-depent_PP-like"/>
</dbReference>
<dbReference type="PANTHER" id="PTHR43606:SF2">
    <property type="entry name" value="ALKALINE PHOSPHATASE FAMILY PROTEIN (AFU_ORTHOLOGUE AFUA_5G03860)"/>
    <property type="match status" value="1"/>
</dbReference>
<protein>
    <recommendedName>
        <fullName evidence="4">Alkaline phosphatase</fullName>
    </recommendedName>
</protein>
<proteinExistence type="predicted"/>
<dbReference type="Gene3D" id="2.60.40.380">
    <property type="entry name" value="Purple acid phosphatase-like, N-terminal"/>
    <property type="match status" value="1"/>
</dbReference>
<dbReference type="InterPro" id="IPR038607">
    <property type="entry name" value="PhoD-like_sf"/>
</dbReference>
<evidence type="ECO:0000259" key="1">
    <source>
        <dbReference type="Pfam" id="PF09423"/>
    </source>
</evidence>
<accession>A0A0F9XYX8</accession>
<dbReference type="PANTHER" id="PTHR43606">
    <property type="entry name" value="PHOSPHATASE, PUTATIVE (AFU_ORTHOLOGUE AFUA_6G08710)-RELATED"/>
    <property type="match status" value="1"/>
</dbReference>
<feature type="domain" description="PhoD-like phosphatase metallophosphatase" evidence="1">
    <location>
        <begin position="153"/>
        <end position="550"/>
    </location>
</feature>
<dbReference type="EMBL" id="LAZR01000057">
    <property type="protein sequence ID" value="KKN97563.1"/>
    <property type="molecule type" value="Genomic_DNA"/>
</dbReference>
<dbReference type="Pfam" id="PF09423">
    <property type="entry name" value="PhoD"/>
    <property type="match status" value="1"/>
</dbReference>
<reference evidence="3" key="1">
    <citation type="journal article" date="2015" name="Nature">
        <title>Complex archaea that bridge the gap between prokaryotes and eukaryotes.</title>
        <authorList>
            <person name="Spang A."/>
            <person name="Saw J.H."/>
            <person name="Jorgensen S.L."/>
            <person name="Zaremba-Niedzwiedzka K."/>
            <person name="Martijn J."/>
            <person name="Lind A.E."/>
            <person name="van Eijk R."/>
            <person name="Schleper C."/>
            <person name="Guy L."/>
            <person name="Ettema T.J."/>
        </authorList>
    </citation>
    <scope>NUCLEOTIDE SEQUENCE</scope>
</reference>
<dbReference type="Gene3D" id="3.60.21.70">
    <property type="entry name" value="PhoD-like phosphatase"/>
    <property type="match status" value="1"/>
</dbReference>
<comment type="caution">
    <text evidence="3">The sequence shown here is derived from an EMBL/GenBank/DDBJ whole genome shotgun (WGS) entry which is preliminary data.</text>
</comment>